<dbReference type="OrthoDB" id="9813149at2"/>
<dbReference type="SUPFAM" id="SSF55874">
    <property type="entry name" value="ATPase domain of HSP90 chaperone/DNA topoisomerase II/histidine kinase"/>
    <property type="match status" value="1"/>
</dbReference>
<reference evidence="4" key="1">
    <citation type="submission" date="2015-05" db="EMBL/GenBank/DDBJ databases">
        <authorList>
            <consortium name="Pathogen Informatics"/>
        </authorList>
    </citation>
    <scope>NUCLEOTIDE SEQUENCE [LARGE SCALE GENOMIC DNA]</scope>
    <source>
        <strain evidence="4">L1-83</strain>
    </source>
</reference>
<evidence type="ECO:0000256" key="1">
    <source>
        <dbReference type="SAM" id="Phobius"/>
    </source>
</evidence>
<feature type="transmembrane region" description="Helical" evidence="1">
    <location>
        <begin position="155"/>
        <end position="176"/>
    </location>
</feature>
<dbReference type="Gene3D" id="3.30.565.10">
    <property type="entry name" value="Histidine kinase-like ATPase, C-terminal domain"/>
    <property type="match status" value="1"/>
</dbReference>
<dbReference type="RefSeq" id="WP_055039641.1">
    <property type="nucleotide sequence ID" value="NZ_CVRS01000069.1"/>
</dbReference>
<keyword evidence="4" id="KW-1185">Reference proteome</keyword>
<keyword evidence="1" id="KW-0472">Membrane</keyword>
<dbReference type="Pfam" id="PF14501">
    <property type="entry name" value="HATPase_c_5"/>
    <property type="match status" value="1"/>
</dbReference>
<feature type="transmembrane region" description="Helical" evidence="1">
    <location>
        <begin position="33"/>
        <end position="53"/>
    </location>
</feature>
<feature type="transmembrane region" description="Helical" evidence="1">
    <location>
        <begin position="59"/>
        <end position="76"/>
    </location>
</feature>
<dbReference type="CDD" id="cd16935">
    <property type="entry name" value="HATPase_AgrC-ComD-like"/>
    <property type="match status" value="1"/>
</dbReference>
<dbReference type="EMBL" id="CVRS01000069">
    <property type="protein sequence ID" value="CRL37826.1"/>
    <property type="molecule type" value="Genomic_DNA"/>
</dbReference>
<dbReference type="Proteomes" id="UP000049828">
    <property type="component" value="Unassembled WGS sequence"/>
</dbReference>
<feature type="transmembrane region" description="Helical" evidence="1">
    <location>
        <begin position="83"/>
        <end position="103"/>
    </location>
</feature>
<dbReference type="InterPro" id="IPR036890">
    <property type="entry name" value="HATPase_C_sf"/>
</dbReference>
<name>A0A0M6WMK5_9FIRM</name>
<dbReference type="GO" id="GO:0042802">
    <property type="term" value="F:identical protein binding"/>
    <property type="evidence" value="ECO:0007669"/>
    <property type="project" value="TreeGrafter"/>
</dbReference>
<feature type="transmembrane region" description="Helical" evidence="1">
    <location>
        <begin position="123"/>
        <end position="143"/>
    </location>
</feature>
<gene>
    <name evidence="3" type="ORF">RIL183_21051</name>
</gene>
<feature type="domain" description="Sensor histidine kinase NatK-like C-terminal" evidence="2">
    <location>
        <begin position="330"/>
        <end position="428"/>
    </location>
</feature>
<dbReference type="PANTHER" id="PTHR40448">
    <property type="entry name" value="TWO-COMPONENT SENSOR HISTIDINE KINASE"/>
    <property type="match status" value="1"/>
</dbReference>
<accession>A0A0M6WMK5</accession>
<sequence length="435" mass="50940">MKNAICYFFSFLVEAIILWQYSSNLFSAKRKLLVKLIALCCLYFILFFCSLFESIWLNVAFYFLLNFIFLVIQFYLNWYTALFHSSILTAVMSMSELIVYGIIKRFAPHFLDNGREFNHLLVFTVFNKLIFFTVIYLLIHFIKKQEKCSRQYDKSIFLLVFIPIASVFVMFTFINIGENATLPPSLDWMITLSAVFLLTANLLMFGINQYHQKKNMEFTEMQLLLQQESDSARYYEMLHLQNENQRILIHDMKKHLQSIALLNEDNQNEKIRAYIHQLMQSSDLLEFSKICDHKILNNILCRYKKVCNDLHIAFHADIRSNTTTFLSDSDVTSLFCNLLDNAVEASQRIKDPYIEISATQREHTPFIIITMINSCACNPFSPNGELVSSKPAPQAHGFGIKSIEKIVHNYNGNMQMYYDEETFTFHTIIMLKMKP</sequence>
<feature type="transmembrane region" description="Helical" evidence="1">
    <location>
        <begin position="188"/>
        <end position="207"/>
    </location>
</feature>
<evidence type="ECO:0000313" key="3">
    <source>
        <dbReference type="EMBL" id="CRL37826.1"/>
    </source>
</evidence>
<organism evidence="3 4">
    <name type="scientific">Roseburia inulinivorans</name>
    <dbReference type="NCBI Taxonomy" id="360807"/>
    <lineage>
        <taxon>Bacteria</taxon>
        <taxon>Bacillati</taxon>
        <taxon>Bacillota</taxon>
        <taxon>Clostridia</taxon>
        <taxon>Lachnospirales</taxon>
        <taxon>Lachnospiraceae</taxon>
        <taxon>Roseburia</taxon>
    </lineage>
</organism>
<proteinExistence type="predicted"/>
<keyword evidence="1" id="KW-1133">Transmembrane helix</keyword>
<evidence type="ECO:0000259" key="2">
    <source>
        <dbReference type="Pfam" id="PF14501"/>
    </source>
</evidence>
<feature type="transmembrane region" description="Helical" evidence="1">
    <location>
        <begin position="6"/>
        <end position="26"/>
    </location>
</feature>
<protein>
    <recommendedName>
        <fullName evidence="2">Sensor histidine kinase NatK-like C-terminal domain-containing protein</fullName>
    </recommendedName>
</protein>
<keyword evidence="1" id="KW-0812">Transmembrane</keyword>
<dbReference type="PANTHER" id="PTHR40448:SF1">
    <property type="entry name" value="TWO-COMPONENT SENSOR HISTIDINE KINASE"/>
    <property type="match status" value="1"/>
</dbReference>
<dbReference type="InterPro" id="IPR032834">
    <property type="entry name" value="NatK-like_C"/>
</dbReference>
<evidence type="ECO:0000313" key="4">
    <source>
        <dbReference type="Proteomes" id="UP000049828"/>
    </source>
</evidence>
<dbReference type="AlphaFoldDB" id="A0A0M6WMK5"/>